<name>A0A3M2LEF4_9NOCA</name>
<gene>
    <name evidence="2" type="ORF">EBN03_00995</name>
</gene>
<feature type="transmembrane region" description="Helical" evidence="1">
    <location>
        <begin position="7"/>
        <end position="24"/>
    </location>
</feature>
<dbReference type="OrthoDB" id="4559029at2"/>
<dbReference type="EMBL" id="RFFH01000001">
    <property type="protein sequence ID" value="RMI34963.1"/>
    <property type="molecule type" value="Genomic_DNA"/>
</dbReference>
<keyword evidence="1" id="KW-0472">Membrane</keyword>
<evidence type="ECO:0008006" key="4">
    <source>
        <dbReference type="Google" id="ProtNLM"/>
    </source>
</evidence>
<proteinExistence type="predicted"/>
<feature type="transmembrane region" description="Helical" evidence="1">
    <location>
        <begin position="36"/>
        <end position="56"/>
    </location>
</feature>
<protein>
    <recommendedName>
        <fullName evidence="4">Transmembrane protein</fullName>
    </recommendedName>
</protein>
<evidence type="ECO:0000256" key="1">
    <source>
        <dbReference type="SAM" id="Phobius"/>
    </source>
</evidence>
<keyword evidence="1" id="KW-0812">Transmembrane</keyword>
<feature type="transmembrane region" description="Helical" evidence="1">
    <location>
        <begin position="107"/>
        <end position="127"/>
    </location>
</feature>
<comment type="caution">
    <text evidence="2">The sequence shown here is derived from an EMBL/GenBank/DDBJ whole genome shotgun (WGS) entry which is preliminary data.</text>
</comment>
<dbReference type="AlphaFoldDB" id="A0A3M2LEF4"/>
<evidence type="ECO:0000313" key="2">
    <source>
        <dbReference type="EMBL" id="RMI34963.1"/>
    </source>
</evidence>
<keyword evidence="3" id="KW-1185">Reference proteome</keyword>
<sequence>MIALRMLLIAGGIWLAWHGISLLLHDDPADLKSIAFWFVGGILVHDALFAPLCAAAGVGARRLLPRSWWAPVACGAVCTVVLAVLAVPVIGRRNAVPDNPSVLDRNYAAGLVVALAVVWILVALVLLQPLLRLDRLKRFAALRRKP</sequence>
<dbReference type="Proteomes" id="UP000279275">
    <property type="component" value="Unassembled WGS sequence"/>
</dbReference>
<accession>A0A3M2LEF4</accession>
<keyword evidence="1" id="KW-1133">Transmembrane helix</keyword>
<reference evidence="2 3" key="1">
    <citation type="submission" date="2018-10" db="EMBL/GenBank/DDBJ databases">
        <title>Isolation from cow dung.</title>
        <authorList>
            <person name="Ling L."/>
        </authorList>
    </citation>
    <scope>NUCLEOTIDE SEQUENCE [LARGE SCALE GENOMIC DNA]</scope>
    <source>
        <strain evidence="2 3">NEAU-LL90</strain>
    </source>
</reference>
<dbReference type="RefSeq" id="WP_122185935.1">
    <property type="nucleotide sequence ID" value="NZ_RFFH01000001.1"/>
</dbReference>
<evidence type="ECO:0000313" key="3">
    <source>
        <dbReference type="Proteomes" id="UP000279275"/>
    </source>
</evidence>
<organism evidence="2 3">
    <name type="scientific">Nocardia stercoris</name>
    <dbReference type="NCBI Taxonomy" id="2483361"/>
    <lineage>
        <taxon>Bacteria</taxon>
        <taxon>Bacillati</taxon>
        <taxon>Actinomycetota</taxon>
        <taxon>Actinomycetes</taxon>
        <taxon>Mycobacteriales</taxon>
        <taxon>Nocardiaceae</taxon>
        <taxon>Nocardia</taxon>
    </lineage>
</organism>
<feature type="transmembrane region" description="Helical" evidence="1">
    <location>
        <begin position="68"/>
        <end position="87"/>
    </location>
</feature>